<name>A0AAV5G775_CORAM</name>
<dbReference type="EMBL" id="BQKK01000001">
    <property type="protein sequence ID" value="GJN42484.1"/>
    <property type="molecule type" value="Genomic_DNA"/>
</dbReference>
<gene>
    <name evidence="1" type="ORF">CAT723_09630</name>
</gene>
<protein>
    <submittedName>
        <fullName evidence="1">Uncharacterized protein</fullName>
    </submittedName>
</protein>
<reference evidence="1" key="1">
    <citation type="submission" date="2021-12" db="EMBL/GenBank/DDBJ databases">
        <title>Draft genome sequence of Corynebacterium ammoniagenes strain T-723.</title>
        <authorList>
            <person name="Matsuzawa M."/>
            <person name="Hiratani M."/>
            <person name="Abe I."/>
            <person name="Tsuji Y."/>
            <person name="Nakamura J."/>
        </authorList>
    </citation>
    <scope>NUCLEOTIDE SEQUENCE</scope>
    <source>
        <strain evidence="1">T-723</strain>
    </source>
</reference>
<dbReference type="AlphaFoldDB" id="A0AAV5G775"/>
<evidence type="ECO:0000313" key="2">
    <source>
        <dbReference type="Proteomes" id="UP001054925"/>
    </source>
</evidence>
<organism evidence="1 2">
    <name type="scientific">Corynebacterium ammoniagenes</name>
    <name type="common">Brevibacterium ammoniagenes</name>
    <dbReference type="NCBI Taxonomy" id="1697"/>
    <lineage>
        <taxon>Bacteria</taxon>
        <taxon>Bacillati</taxon>
        <taxon>Actinomycetota</taxon>
        <taxon>Actinomycetes</taxon>
        <taxon>Mycobacteriales</taxon>
        <taxon>Corynebacteriaceae</taxon>
        <taxon>Corynebacterium</taxon>
    </lineage>
</organism>
<sequence length="64" mass="7489">MPESPYLSRSEHTLICTRALRASIKTLTPNNWQWVLSKKRIEKIVSANQLLLIMCPRRNQIPDQ</sequence>
<dbReference type="Proteomes" id="UP001054925">
    <property type="component" value="Unassembled WGS sequence"/>
</dbReference>
<proteinExistence type="predicted"/>
<comment type="caution">
    <text evidence="1">The sequence shown here is derived from an EMBL/GenBank/DDBJ whole genome shotgun (WGS) entry which is preliminary data.</text>
</comment>
<evidence type="ECO:0000313" key="1">
    <source>
        <dbReference type="EMBL" id="GJN42484.1"/>
    </source>
</evidence>
<accession>A0AAV5G775</accession>